<feature type="compositionally biased region" description="Low complexity" evidence="1">
    <location>
        <begin position="1690"/>
        <end position="1704"/>
    </location>
</feature>
<evidence type="ECO:0000313" key="3">
    <source>
        <dbReference type="Proteomes" id="UP000198406"/>
    </source>
</evidence>
<feature type="region of interest" description="Disordered" evidence="1">
    <location>
        <begin position="1727"/>
        <end position="1775"/>
    </location>
</feature>
<feature type="compositionally biased region" description="Low complexity" evidence="1">
    <location>
        <begin position="1446"/>
        <end position="1462"/>
    </location>
</feature>
<organism evidence="2 3">
    <name type="scientific">Fistulifera solaris</name>
    <name type="common">Oleaginous diatom</name>
    <dbReference type="NCBI Taxonomy" id="1519565"/>
    <lineage>
        <taxon>Eukaryota</taxon>
        <taxon>Sar</taxon>
        <taxon>Stramenopiles</taxon>
        <taxon>Ochrophyta</taxon>
        <taxon>Bacillariophyta</taxon>
        <taxon>Bacillariophyceae</taxon>
        <taxon>Bacillariophycidae</taxon>
        <taxon>Naviculales</taxon>
        <taxon>Naviculaceae</taxon>
        <taxon>Fistulifera</taxon>
    </lineage>
</organism>
<gene>
    <name evidence="2" type="ORF">FisN_14Hh080</name>
</gene>
<feature type="region of interest" description="Disordered" evidence="1">
    <location>
        <begin position="1443"/>
        <end position="1462"/>
    </location>
</feature>
<protein>
    <submittedName>
        <fullName evidence="2">Uncharacterized protein</fullName>
    </submittedName>
</protein>
<feature type="region of interest" description="Disordered" evidence="1">
    <location>
        <begin position="971"/>
        <end position="992"/>
    </location>
</feature>
<feature type="compositionally biased region" description="Low complexity" evidence="1">
    <location>
        <begin position="44"/>
        <end position="53"/>
    </location>
</feature>
<feature type="compositionally biased region" description="Pro residues" evidence="1">
    <location>
        <begin position="1548"/>
        <end position="1561"/>
    </location>
</feature>
<feature type="region of interest" description="Disordered" evidence="1">
    <location>
        <begin position="1041"/>
        <end position="1062"/>
    </location>
</feature>
<feature type="compositionally biased region" description="Low complexity" evidence="1">
    <location>
        <begin position="257"/>
        <end position="272"/>
    </location>
</feature>
<feature type="region of interest" description="Disordered" evidence="1">
    <location>
        <begin position="1631"/>
        <end position="1708"/>
    </location>
</feature>
<feature type="compositionally biased region" description="Basic and acidic residues" evidence="1">
    <location>
        <begin position="476"/>
        <end position="485"/>
    </location>
</feature>
<feature type="compositionally biased region" description="Pro residues" evidence="1">
    <location>
        <begin position="1580"/>
        <end position="1592"/>
    </location>
</feature>
<feature type="compositionally biased region" description="Basic and acidic residues" evidence="1">
    <location>
        <begin position="411"/>
        <end position="422"/>
    </location>
</feature>
<comment type="caution">
    <text evidence="2">The sequence shown here is derived from an EMBL/GenBank/DDBJ whole genome shotgun (WGS) entry which is preliminary data.</text>
</comment>
<proteinExistence type="predicted"/>
<feature type="compositionally biased region" description="Basic and acidic residues" evidence="1">
    <location>
        <begin position="1047"/>
        <end position="1058"/>
    </location>
</feature>
<feature type="region of interest" description="Disordered" evidence="1">
    <location>
        <begin position="1394"/>
        <end position="1426"/>
    </location>
</feature>
<accession>A0A1Z5K8I2</accession>
<feature type="compositionally biased region" description="Low complexity" evidence="1">
    <location>
        <begin position="1674"/>
        <end position="1683"/>
    </location>
</feature>
<feature type="compositionally biased region" description="Low complexity" evidence="1">
    <location>
        <begin position="1406"/>
        <end position="1415"/>
    </location>
</feature>
<keyword evidence="3" id="KW-1185">Reference proteome</keyword>
<evidence type="ECO:0000256" key="1">
    <source>
        <dbReference type="SAM" id="MobiDB-lite"/>
    </source>
</evidence>
<feature type="compositionally biased region" description="Polar residues" evidence="1">
    <location>
        <begin position="489"/>
        <end position="518"/>
    </location>
</feature>
<evidence type="ECO:0000313" key="2">
    <source>
        <dbReference type="EMBL" id="GAX22465.1"/>
    </source>
</evidence>
<sequence>MRRTRPEAPLSVTGRIRGMANQKSHEPSKRRGIFGIPLRKPRKSSSSSVSSHSIMKATKDNRAVTFAVTEEKENPVDRISQQSASQPSEESARSDVSTSSDALIHIDQKINKLMNHLYRLEPPEGASSFETQEFQQLMGIASSAYSYSVARKKERPSYSGIIGARRRIDDERGMDTRSSLGNTTITTLEPIASQQPGYNTHEFTYETEDDATSIGSRSVGSRRRMHWGDASEEGDEASLFDVATDRSVADSLDDYSKSSSKQKIPQKKVPSIARSKKDTAPRFAYNAKVRKHERGRESRDDSVATDRSVADSLGHSSIQSDKKRLLPQKKVPGINRSKEESVPRSTYNATLSDDIWGEACNDSAMDRSLADSRNQDWNHSFQEQLQGTKVPSTVHSKKDTVPRFAYNGRLLEGKNEESRDETTGGESFSDSQKGNYSNPSNNLPFSQKKILSPGIPPSKKDTAPSFVYHGILSRSQSEEENKDEVAAADSNSDTQSHYSNPSFDRPNSQENLFSPNDAQSKEDTTSHFAYNARLLESDNEQDSKIDVMTNQGAIAASRSYSSNSFHQQSLPQQKVLFPGIAQSKKDTAPRFALNTKVSGAESQQASFRSESKVFGKTSTAEPSDCNAHRSITLTKDNRSSVAKFEESLLGTTNMFHQASVRLRPEVRPRMVEVNTCTGNRSHQLFVSQQTDLNPKSFCNEKDDDPSLAYQARIPKDTKTQRGRILRSHSDISSAAFSAKASDISFGFVIPKSPTYDVAIGRRNDGFDSERRDVSGEQRQSRVTALSFGIARGGEDTSSSFRYATKLNEKRNLPQRRIVRSRSDVSNATSSANYSDGSMMSEVIPRSSTYDNAANLHQRIPSQTLKDKFSPLSPEEMARSQVTYVKNILRTMNTLESREEPRRVTGQSSVMTVGKKPQSRQGQAMPPEELFSEMELKRLKRLWVQSRRRASDQAVSDADNLLNSACQGTSPAQTLKEKQLPHPSSQDAPAQDVNVAGNDRTISKEKVAGDCHDSSLATGSGSSIDVSDYMNGLWEQTLSASETGGSHYSKDSLSTHDFDMGQSTESTEEFRRTLNDLLLQFANENKYVSWPNNSKGEEMQWCHEKRTFVPSIGLRKGSGLPLKENVSASNEERTSLDNITTSSVVEEKAETKPRMDASTLAFLEFAEAWRHTRTPLANQISTGIPSLIDGDTESQSEANEFPWKREGTSKTSASSNASELSDFRSDTFFEALTKEALADANASRAVVEDVLKAENDCDSRYSFEQAETVMSDYIEGLGLEIKLPSESFNAGNPQGDQGQQLTESNVLSFDISDAGPLRISHVNPANYFPGSLITKNIFRSGGCGSSFFTCDDHIEPSQRIQTSLDSSSNALPSTVNEVIVPNSLECVSTNASVVSSMKSDKARRSGDFSIGSSIDSEPTPGELTSQELQNGSLHNNIREVTISSPIKQSPWQPKQPLSKPSSSYWKNLPQMSKLGSFDSTLVNEEINTDGRQNPYVFRDRVIEDFSSAKRISSPDDAFFTPYQPAFQAEQETRNPQPTYQPVQQLSPVQLPPFPYHSSPTPPAKETLHQRPTSHPTQQPVKFPPIQYPSPTPPMQHERPVAQYQSPFQPYQQHAYPSQQHQQQIAQQPSPFLPHEQYVHPNPPEYYAPPQQQQTQILHQQQPLPHVQHEPPVHPSPSRVPQAQPQSPPAPTTNQQPQQSTTNPSVAPLRTDPVATTVEAPLTTATTATTPIYHKASTKKSRRNVSSNKSLMDEDESSLEESSHRHTISFRTEATDEDETFLTEDDRAKSSQWWCSDFHLADWLPTFCSHS</sequence>
<feature type="region of interest" description="Disordered" evidence="1">
    <location>
        <begin position="208"/>
        <end position="346"/>
    </location>
</feature>
<feature type="region of interest" description="Disordered" evidence="1">
    <location>
        <begin position="1527"/>
        <end position="1597"/>
    </location>
</feature>
<feature type="compositionally biased region" description="Low complexity" evidence="1">
    <location>
        <begin position="80"/>
        <end position="89"/>
    </location>
</feature>
<feature type="compositionally biased region" description="Polar residues" evidence="1">
    <location>
        <begin position="381"/>
        <end position="394"/>
    </location>
</feature>
<feature type="region of interest" description="Disordered" evidence="1">
    <location>
        <begin position="1181"/>
        <end position="1216"/>
    </location>
</feature>
<feature type="region of interest" description="Disordered" evidence="1">
    <location>
        <begin position="602"/>
        <end position="621"/>
    </location>
</feature>
<dbReference type="EMBL" id="BDSP01000184">
    <property type="protein sequence ID" value="GAX22465.1"/>
    <property type="molecule type" value="Genomic_DNA"/>
</dbReference>
<feature type="compositionally biased region" description="Polar residues" evidence="1">
    <location>
        <begin position="424"/>
        <end position="445"/>
    </location>
</feature>
<name>A0A1Z5K8I2_FISSO</name>
<feature type="compositionally biased region" description="Polar residues" evidence="1">
    <location>
        <begin position="1568"/>
        <end position="1578"/>
    </location>
</feature>
<feature type="region of interest" description="Disordered" evidence="1">
    <location>
        <begin position="381"/>
        <end position="524"/>
    </location>
</feature>
<feature type="region of interest" description="Disordered" evidence="1">
    <location>
        <begin position="1"/>
        <end position="100"/>
    </location>
</feature>
<feature type="compositionally biased region" description="Basic and acidic residues" evidence="1">
    <location>
        <begin position="294"/>
        <end position="304"/>
    </location>
</feature>
<reference evidence="2 3" key="1">
    <citation type="journal article" date="2015" name="Plant Cell">
        <title>Oil accumulation by the oleaginous diatom Fistulifera solaris as revealed by the genome and transcriptome.</title>
        <authorList>
            <person name="Tanaka T."/>
            <person name="Maeda Y."/>
            <person name="Veluchamy A."/>
            <person name="Tanaka M."/>
            <person name="Abida H."/>
            <person name="Marechal E."/>
            <person name="Bowler C."/>
            <person name="Muto M."/>
            <person name="Sunaga Y."/>
            <person name="Tanaka M."/>
            <person name="Yoshino T."/>
            <person name="Taniguchi T."/>
            <person name="Fukuda Y."/>
            <person name="Nemoto M."/>
            <person name="Matsumoto M."/>
            <person name="Wong P.S."/>
            <person name="Aburatani S."/>
            <person name="Fujibuchi W."/>
        </authorList>
    </citation>
    <scope>NUCLEOTIDE SEQUENCE [LARGE SCALE GENOMIC DNA]</scope>
    <source>
        <strain evidence="2 3">JPCC DA0580</strain>
    </source>
</reference>
<feature type="region of interest" description="Disordered" evidence="1">
    <location>
        <begin position="896"/>
        <end position="925"/>
    </location>
</feature>
<feature type="compositionally biased region" description="Low complexity" evidence="1">
    <location>
        <begin position="1646"/>
        <end position="1664"/>
    </location>
</feature>
<dbReference type="Proteomes" id="UP000198406">
    <property type="component" value="Unassembled WGS sequence"/>
</dbReference>
<dbReference type="InParanoid" id="A0A1Z5K8I2"/>